<reference evidence="2" key="1">
    <citation type="journal article" date="2019" name="Int. J. Syst. Evol. Microbiol.">
        <title>The Global Catalogue of Microorganisms (GCM) 10K type strain sequencing project: providing services to taxonomists for standard genome sequencing and annotation.</title>
        <authorList>
            <consortium name="The Broad Institute Genomics Platform"/>
            <consortium name="The Broad Institute Genome Sequencing Center for Infectious Disease"/>
            <person name="Wu L."/>
            <person name="Ma J."/>
        </authorList>
    </citation>
    <scope>NUCLEOTIDE SEQUENCE [LARGE SCALE GENOMIC DNA]</scope>
    <source>
        <strain evidence="2">DT92</strain>
    </source>
</reference>
<dbReference type="InterPro" id="IPR046228">
    <property type="entry name" value="DUF6261"/>
</dbReference>
<evidence type="ECO:0000313" key="1">
    <source>
        <dbReference type="EMBL" id="MFD2188595.1"/>
    </source>
</evidence>
<name>A0ABW5B231_9FLAO</name>
<dbReference type="RefSeq" id="WP_378321621.1">
    <property type="nucleotide sequence ID" value="NZ_JBHUHY010000017.1"/>
</dbReference>
<dbReference type="Pfam" id="PF19775">
    <property type="entry name" value="DUF6261"/>
    <property type="match status" value="1"/>
</dbReference>
<evidence type="ECO:0000313" key="2">
    <source>
        <dbReference type="Proteomes" id="UP001597344"/>
    </source>
</evidence>
<keyword evidence="2" id="KW-1185">Reference proteome</keyword>
<gene>
    <name evidence="1" type="ORF">ACFSJT_17440</name>
</gene>
<sequence>MVTPSTLGKLFKEEFTELLRSTTDICLNNHPEKLNIQPQVGALATIVEKLDDTLLYERESDFTKMLEQLDLDRDHAITGIKYGFLMNSYHHDPARKSASQVLLDHLEGYGPRIIKLNYEAQSTVLINLIEDYEIKNNLKEALELLELTNWVASIKETNQKFRTKYQERITATSATERISFSAIKPAAIKAYEKLVNRLNAYIELDDTGTYNTLKSELYTLGERYQQIVKRRKSTTNEGVELENIETTV</sequence>
<dbReference type="EMBL" id="JBHUHY010000017">
    <property type="protein sequence ID" value="MFD2188595.1"/>
    <property type="molecule type" value="Genomic_DNA"/>
</dbReference>
<proteinExistence type="predicted"/>
<dbReference type="Proteomes" id="UP001597344">
    <property type="component" value="Unassembled WGS sequence"/>
</dbReference>
<comment type="caution">
    <text evidence="1">The sequence shown here is derived from an EMBL/GenBank/DDBJ whole genome shotgun (WGS) entry which is preliminary data.</text>
</comment>
<accession>A0ABW5B231</accession>
<protein>
    <submittedName>
        <fullName evidence="1">DUF6261 family protein</fullName>
    </submittedName>
</protein>
<organism evidence="1 2">
    <name type="scientific">Aquimarina celericrescens</name>
    <dbReference type="NCBI Taxonomy" id="1964542"/>
    <lineage>
        <taxon>Bacteria</taxon>
        <taxon>Pseudomonadati</taxon>
        <taxon>Bacteroidota</taxon>
        <taxon>Flavobacteriia</taxon>
        <taxon>Flavobacteriales</taxon>
        <taxon>Flavobacteriaceae</taxon>
        <taxon>Aquimarina</taxon>
    </lineage>
</organism>